<evidence type="ECO:0000256" key="9">
    <source>
        <dbReference type="ARBA" id="ARBA00023016"/>
    </source>
</evidence>
<dbReference type="SMART" id="SM00271">
    <property type="entry name" value="DnaJ"/>
    <property type="match status" value="1"/>
</dbReference>
<name>A0A1H9EY16_9GAMM</name>
<protein>
    <recommendedName>
        <fullName evidence="13 14">Chaperone protein DnaJ</fullName>
    </recommendedName>
</protein>
<keyword evidence="8 14" id="KW-0862">Zinc</keyword>
<dbReference type="AlphaFoldDB" id="A0A1H9EY16"/>
<dbReference type="InterPro" id="IPR001623">
    <property type="entry name" value="DnaJ_domain"/>
</dbReference>
<dbReference type="Pfam" id="PF00226">
    <property type="entry name" value="DnaJ"/>
    <property type="match status" value="1"/>
</dbReference>
<dbReference type="PANTHER" id="PTHR43096">
    <property type="entry name" value="DNAJ HOMOLOG 1, MITOCHONDRIAL-RELATED"/>
    <property type="match status" value="1"/>
</dbReference>
<dbReference type="Proteomes" id="UP000198749">
    <property type="component" value="Unassembled WGS sequence"/>
</dbReference>
<feature type="binding site" evidence="14">
    <location>
        <position position="150"/>
    </location>
    <ligand>
        <name>Zn(2+)</name>
        <dbReference type="ChEBI" id="CHEBI:29105"/>
        <label>1</label>
    </ligand>
</feature>
<dbReference type="STRING" id="355243.SAMN03080615_01140"/>
<evidence type="ECO:0000256" key="4">
    <source>
        <dbReference type="ARBA" id="ARBA00022705"/>
    </source>
</evidence>
<dbReference type="Gene3D" id="2.60.260.20">
    <property type="entry name" value="Urease metallochaperone UreE, N-terminal domain"/>
    <property type="match status" value="2"/>
</dbReference>
<comment type="subcellular location">
    <subcellularLocation>
        <location evidence="1 14">Cytoplasm</location>
    </subcellularLocation>
</comment>
<evidence type="ECO:0000256" key="7">
    <source>
        <dbReference type="ARBA" id="ARBA00022771"/>
    </source>
</evidence>
<dbReference type="PROSITE" id="PS50076">
    <property type="entry name" value="DNAJ_2"/>
    <property type="match status" value="1"/>
</dbReference>
<feature type="repeat" description="CXXCXGXG motif" evidence="14">
    <location>
        <begin position="150"/>
        <end position="157"/>
    </location>
</feature>
<dbReference type="GO" id="GO:0031072">
    <property type="term" value="F:heat shock protein binding"/>
    <property type="evidence" value="ECO:0007669"/>
    <property type="project" value="InterPro"/>
</dbReference>
<keyword evidence="7 14" id="KW-0863">Zinc-finger</keyword>
<dbReference type="InterPro" id="IPR012724">
    <property type="entry name" value="DnaJ"/>
</dbReference>
<dbReference type="FunFam" id="1.10.287.110:FF:000034">
    <property type="entry name" value="Chaperone protein DnaJ"/>
    <property type="match status" value="1"/>
</dbReference>
<evidence type="ECO:0000256" key="11">
    <source>
        <dbReference type="ARBA" id="ARBA00053423"/>
    </source>
</evidence>
<evidence type="ECO:0000256" key="8">
    <source>
        <dbReference type="ARBA" id="ARBA00022833"/>
    </source>
</evidence>
<keyword evidence="5 14" id="KW-0479">Metal-binding</keyword>
<dbReference type="FunFam" id="2.60.260.20:FF:000004">
    <property type="entry name" value="Molecular chaperone DnaJ"/>
    <property type="match status" value="1"/>
</dbReference>
<evidence type="ECO:0000256" key="12">
    <source>
        <dbReference type="ARBA" id="ARBA00061004"/>
    </source>
</evidence>
<keyword evidence="10 14" id="KW-0143">Chaperone</keyword>
<gene>
    <name evidence="14" type="primary">dnaJ</name>
    <name evidence="18" type="ORF">SAMN03080615_01140</name>
</gene>
<dbReference type="SUPFAM" id="SSF49493">
    <property type="entry name" value="HSP40/DnaJ peptide-binding domain"/>
    <property type="match status" value="2"/>
</dbReference>
<feature type="repeat" description="CXXCXGXG motif" evidence="14">
    <location>
        <begin position="167"/>
        <end position="174"/>
    </location>
</feature>
<feature type="binding site" evidence="14">
    <location>
        <position position="192"/>
    </location>
    <ligand>
        <name>Zn(2+)</name>
        <dbReference type="ChEBI" id="CHEBI:29105"/>
        <label>2</label>
    </ligand>
</feature>
<dbReference type="EMBL" id="FOGB01000002">
    <property type="protein sequence ID" value="SEQ30656.1"/>
    <property type="molecule type" value="Genomic_DNA"/>
</dbReference>
<dbReference type="InterPro" id="IPR036869">
    <property type="entry name" value="J_dom_sf"/>
</dbReference>
<evidence type="ECO:0000256" key="13">
    <source>
        <dbReference type="ARBA" id="ARBA00067609"/>
    </source>
</evidence>
<dbReference type="CDD" id="cd10719">
    <property type="entry name" value="DnaJ_zf"/>
    <property type="match status" value="1"/>
</dbReference>
<dbReference type="GO" id="GO:0008270">
    <property type="term" value="F:zinc ion binding"/>
    <property type="evidence" value="ECO:0007669"/>
    <property type="project" value="UniProtKB-UniRule"/>
</dbReference>
<evidence type="ECO:0000256" key="6">
    <source>
        <dbReference type="ARBA" id="ARBA00022737"/>
    </source>
</evidence>
<dbReference type="CDD" id="cd06257">
    <property type="entry name" value="DnaJ"/>
    <property type="match status" value="1"/>
</dbReference>
<dbReference type="InterPro" id="IPR008971">
    <property type="entry name" value="HSP40/DnaJ_pept-bd"/>
</dbReference>
<keyword evidence="6 14" id="KW-0677">Repeat</keyword>
<keyword evidence="4 14" id="KW-0235">DNA replication</keyword>
<proteinExistence type="inferred from homology"/>
<accession>A0A1H9EY16</accession>
<dbReference type="CDD" id="cd10747">
    <property type="entry name" value="DnaJ_C"/>
    <property type="match status" value="1"/>
</dbReference>
<dbReference type="Gene3D" id="1.10.287.110">
    <property type="entry name" value="DnaJ domain"/>
    <property type="match status" value="1"/>
</dbReference>
<reference evidence="19" key="1">
    <citation type="submission" date="2016-10" db="EMBL/GenBank/DDBJ databases">
        <authorList>
            <person name="Varghese N."/>
            <person name="Submissions S."/>
        </authorList>
    </citation>
    <scope>NUCLEOTIDE SEQUENCE [LARGE SCALE GENOMIC DNA]</scope>
    <source>
        <strain evidence="19">DSM 18887</strain>
    </source>
</reference>
<dbReference type="PROSITE" id="PS00636">
    <property type="entry name" value="DNAJ_1"/>
    <property type="match status" value="1"/>
</dbReference>
<dbReference type="PROSITE" id="PS51188">
    <property type="entry name" value="ZF_CR"/>
    <property type="match status" value="1"/>
</dbReference>
<feature type="repeat" description="CXXCXGXG motif" evidence="14">
    <location>
        <begin position="189"/>
        <end position="196"/>
    </location>
</feature>
<dbReference type="GO" id="GO:0006260">
    <property type="term" value="P:DNA replication"/>
    <property type="evidence" value="ECO:0007669"/>
    <property type="project" value="UniProtKB-KW"/>
</dbReference>
<dbReference type="InterPro" id="IPR001305">
    <property type="entry name" value="HSP_DnaJ_Cys-rich_dom"/>
</dbReference>
<comment type="cofactor">
    <cofactor evidence="14">
        <name>Zn(2+)</name>
        <dbReference type="ChEBI" id="CHEBI:29105"/>
    </cofactor>
    <text evidence="14">Binds 2 Zn(2+) ions per monomer.</text>
</comment>
<dbReference type="InterPro" id="IPR018253">
    <property type="entry name" value="DnaJ_domain_CS"/>
</dbReference>
<dbReference type="HAMAP" id="MF_01152">
    <property type="entry name" value="DnaJ"/>
    <property type="match status" value="1"/>
</dbReference>
<keyword evidence="19" id="KW-1185">Reference proteome</keyword>
<evidence type="ECO:0000313" key="18">
    <source>
        <dbReference type="EMBL" id="SEQ30656.1"/>
    </source>
</evidence>
<dbReference type="GO" id="GO:0009408">
    <property type="term" value="P:response to heat"/>
    <property type="evidence" value="ECO:0007669"/>
    <property type="project" value="InterPro"/>
</dbReference>
<feature type="domain" description="CR-type" evidence="17">
    <location>
        <begin position="137"/>
        <end position="215"/>
    </location>
</feature>
<keyword evidence="3 14" id="KW-0963">Cytoplasm</keyword>
<comment type="similarity">
    <text evidence="12 14">Belongs to the DnaJ family.</text>
</comment>
<evidence type="ECO:0000256" key="15">
    <source>
        <dbReference type="PROSITE-ProRule" id="PRU00546"/>
    </source>
</evidence>
<dbReference type="SUPFAM" id="SSF46565">
    <property type="entry name" value="Chaperone J-domain"/>
    <property type="match status" value="1"/>
</dbReference>
<comment type="function">
    <text evidence="11 14">Participates actively in the response to hyperosmotic and heat shock by preventing the aggregation of stress-denatured proteins and by disaggregating proteins, also in an autonomous, DnaK-independent fashion. Unfolded proteins bind initially to DnaJ; upon interaction with the DnaJ-bound protein, DnaK hydrolyzes its bound ATP, resulting in the formation of a stable complex. GrpE releases ADP from DnaK; ATP binding to DnaK triggers the release of the substrate protein, thus completing the reaction cycle. Several rounds of ATP-dependent interactions between DnaJ, DnaK and GrpE are required for fully efficient folding. Also involved, together with DnaK and GrpE, in the DNA replication of plasmids through activation of initiation proteins.</text>
</comment>
<keyword evidence="9 14" id="KW-0346">Stress response</keyword>
<evidence type="ECO:0000259" key="16">
    <source>
        <dbReference type="PROSITE" id="PS50076"/>
    </source>
</evidence>
<feature type="binding site" evidence="14">
    <location>
        <position position="206"/>
    </location>
    <ligand>
        <name>Zn(2+)</name>
        <dbReference type="ChEBI" id="CHEBI:29105"/>
        <label>1</label>
    </ligand>
</feature>
<feature type="binding site" evidence="14">
    <location>
        <position position="203"/>
    </location>
    <ligand>
        <name>Zn(2+)</name>
        <dbReference type="ChEBI" id="CHEBI:29105"/>
        <label>1</label>
    </ligand>
</feature>
<feature type="binding site" evidence="14">
    <location>
        <position position="170"/>
    </location>
    <ligand>
        <name>Zn(2+)</name>
        <dbReference type="ChEBI" id="CHEBI:29105"/>
        <label>2</label>
    </ligand>
</feature>
<comment type="domain">
    <text evidence="14">The J domain is necessary and sufficient to stimulate DnaK ATPase activity. Zinc center 1 plays an important role in the autonomous, DnaK-independent chaperone activity of DnaJ. Zinc center 2 is essential for interaction with DnaK and for DnaJ activity.</text>
</comment>
<feature type="repeat" description="CXXCXGXG motif" evidence="14">
    <location>
        <begin position="203"/>
        <end position="210"/>
    </location>
</feature>
<dbReference type="Pfam" id="PF01556">
    <property type="entry name" value="DnaJ_C"/>
    <property type="match status" value="1"/>
</dbReference>
<dbReference type="GO" id="GO:0051082">
    <property type="term" value="F:unfolded protein binding"/>
    <property type="evidence" value="ECO:0007669"/>
    <property type="project" value="UniProtKB-UniRule"/>
</dbReference>
<evidence type="ECO:0000256" key="5">
    <source>
        <dbReference type="ARBA" id="ARBA00022723"/>
    </source>
</evidence>
<dbReference type="NCBIfam" id="NF008035">
    <property type="entry name" value="PRK10767.1"/>
    <property type="match status" value="1"/>
</dbReference>
<dbReference type="Gene3D" id="2.10.230.10">
    <property type="entry name" value="Heat shock protein DnaJ, cysteine-rich domain"/>
    <property type="match status" value="1"/>
</dbReference>
<dbReference type="GO" id="GO:0005524">
    <property type="term" value="F:ATP binding"/>
    <property type="evidence" value="ECO:0007669"/>
    <property type="project" value="InterPro"/>
</dbReference>
<dbReference type="InterPro" id="IPR036410">
    <property type="entry name" value="HSP_DnaJ_Cys-rich_dom_sf"/>
</dbReference>
<dbReference type="RefSeq" id="WP_091355118.1">
    <property type="nucleotide sequence ID" value="NZ_AP025284.1"/>
</dbReference>
<dbReference type="GO" id="GO:0005737">
    <property type="term" value="C:cytoplasm"/>
    <property type="evidence" value="ECO:0007669"/>
    <property type="project" value="UniProtKB-SubCell"/>
</dbReference>
<dbReference type="NCBIfam" id="TIGR02349">
    <property type="entry name" value="DnaJ_bact"/>
    <property type="match status" value="1"/>
</dbReference>
<evidence type="ECO:0000256" key="10">
    <source>
        <dbReference type="ARBA" id="ARBA00023186"/>
    </source>
</evidence>
<feature type="zinc finger region" description="CR-type" evidence="15">
    <location>
        <begin position="137"/>
        <end position="215"/>
    </location>
</feature>
<evidence type="ECO:0000259" key="17">
    <source>
        <dbReference type="PROSITE" id="PS51188"/>
    </source>
</evidence>
<dbReference type="GO" id="GO:0042026">
    <property type="term" value="P:protein refolding"/>
    <property type="evidence" value="ECO:0007669"/>
    <property type="project" value="TreeGrafter"/>
</dbReference>
<dbReference type="PANTHER" id="PTHR43096:SF48">
    <property type="entry name" value="CHAPERONE PROTEIN DNAJ"/>
    <property type="match status" value="1"/>
</dbReference>
<feature type="domain" description="J" evidence="16">
    <location>
        <begin position="5"/>
        <end position="70"/>
    </location>
</feature>
<dbReference type="OrthoDB" id="9779889at2"/>
<feature type="binding site" evidence="14">
    <location>
        <position position="167"/>
    </location>
    <ligand>
        <name>Zn(2+)</name>
        <dbReference type="ChEBI" id="CHEBI:29105"/>
        <label>2</label>
    </ligand>
</feature>
<feature type="binding site" evidence="14">
    <location>
        <position position="189"/>
    </location>
    <ligand>
        <name>Zn(2+)</name>
        <dbReference type="ChEBI" id="CHEBI:29105"/>
        <label>2</label>
    </ligand>
</feature>
<organism evidence="18 19">
    <name type="scientific">Amphritea atlantica</name>
    <dbReference type="NCBI Taxonomy" id="355243"/>
    <lineage>
        <taxon>Bacteria</taxon>
        <taxon>Pseudomonadati</taxon>
        <taxon>Pseudomonadota</taxon>
        <taxon>Gammaproteobacteria</taxon>
        <taxon>Oceanospirillales</taxon>
        <taxon>Oceanospirillaceae</taxon>
        <taxon>Amphritea</taxon>
    </lineage>
</organism>
<feature type="binding site" evidence="14">
    <location>
        <position position="153"/>
    </location>
    <ligand>
        <name>Zn(2+)</name>
        <dbReference type="ChEBI" id="CHEBI:29105"/>
        <label>1</label>
    </ligand>
</feature>
<dbReference type="FunFam" id="2.10.230.10:FF:000002">
    <property type="entry name" value="Molecular chaperone DnaJ"/>
    <property type="match status" value="1"/>
</dbReference>
<evidence type="ECO:0000313" key="19">
    <source>
        <dbReference type="Proteomes" id="UP000198749"/>
    </source>
</evidence>
<dbReference type="SUPFAM" id="SSF57938">
    <property type="entry name" value="DnaJ/Hsp40 cysteine-rich domain"/>
    <property type="match status" value="1"/>
</dbReference>
<dbReference type="PRINTS" id="PR00625">
    <property type="entry name" value="JDOMAIN"/>
</dbReference>
<evidence type="ECO:0000256" key="3">
    <source>
        <dbReference type="ARBA" id="ARBA00022490"/>
    </source>
</evidence>
<evidence type="ECO:0000256" key="14">
    <source>
        <dbReference type="HAMAP-Rule" id="MF_01152"/>
    </source>
</evidence>
<dbReference type="Pfam" id="PF00684">
    <property type="entry name" value="DnaJ_CXXCXGXG"/>
    <property type="match status" value="1"/>
</dbReference>
<evidence type="ECO:0000256" key="2">
    <source>
        <dbReference type="ARBA" id="ARBA00011738"/>
    </source>
</evidence>
<dbReference type="InterPro" id="IPR002939">
    <property type="entry name" value="DnaJ_C"/>
</dbReference>
<evidence type="ECO:0000256" key="1">
    <source>
        <dbReference type="ARBA" id="ARBA00004496"/>
    </source>
</evidence>
<comment type="subunit">
    <text evidence="2 14">Homodimer.</text>
</comment>
<sequence length="380" mass="40982">MSKKDFYDVLGVSRDASDRDIKKAFRRMAMKYHPDRNPDDKAAEDAFKEVNEAYEVLSDSQKKAAYDQYGHAGIDQNGMGGHGGFGGGAGGFGDIFGDVFGDIFGQQGHGGGRRSHVQRGADLRYTMDLSLEEAVRGCEKTISVPTLVPCEVCDGSGAKPGTSAKTCGTCGGIGQVRMQQGFFSVQQTCPSCHGEGQVVSDPCSSCHGQGRKQQTKKLSVKIPAGVDTGDRIRLSGEGEAGSHGGPSGDLFVQVNVRDHAIFERDGKHLYCEVPISFIDAALGGELEVPTLESRVKLKIPAETQTGKLFRLRGKGIKPVRGGAVGDLLVRVIVETPVNLSGKQKELLREFEAAMDDRQKHHGPKKHGFFDSVKKFFEDMT</sequence>